<dbReference type="EMBL" id="PYGD01000011">
    <property type="protein sequence ID" value="PSK89548.1"/>
    <property type="molecule type" value="Genomic_DNA"/>
</dbReference>
<proteinExistence type="predicted"/>
<name>A0A2P8CX47_9BACT</name>
<reference evidence="1 2" key="1">
    <citation type="submission" date="2018-03" db="EMBL/GenBank/DDBJ databases">
        <title>Genomic Encyclopedia of Type Strains, Phase III (KMG-III): the genomes of soil and plant-associated and newly described type strains.</title>
        <authorList>
            <person name="Whitman W."/>
        </authorList>
    </citation>
    <scope>NUCLEOTIDE SEQUENCE [LARGE SCALE GENOMIC DNA]</scope>
    <source>
        <strain evidence="1 2">CGMCC 1.12700</strain>
    </source>
</reference>
<dbReference type="Proteomes" id="UP000240572">
    <property type="component" value="Unassembled WGS sequence"/>
</dbReference>
<gene>
    <name evidence="1" type="ORF">B0I18_111104</name>
</gene>
<evidence type="ECO:0000313" key="1">
    <source>
        <dbReference type="EMBL" id="PSK89548.1"/>
    </source>
</evidence>
<keyword evidence="2" id="KW-1185">Reference proteome</keyword>
<organism evidence="1 2">
    <name type="scientific">Taibaiella chishuiensis</name>
    <dbReference type="NCBI Taxonomy" id="1434707"/>
    <lineage>
        <taxon>Bacteria</taxon>
        <taxon>Pseudomonadati</taxon>
        <taxon>Bacteroidota</taxon>
        <taxon>Chitinophagia</taxon>
        <taxon>Chitinophagales</taxon>
        <taxon>Chitinophagaceae</taxon>
        <taxon>Taibaiella</taxon>
    </lineage>
</organism>
<dbReference type="AlphaFoldDB" id="A0A2P8CX47"/>
<comment type="caution">
    <text evidence="1">The sequence shown here is derived from an EMBL/GenBank/DDBJ whole genome shotgun (WGS) entry which is preliminary data.</text>
</comment>
<protein>
    <submittedName>
        <fullName evidence="1">Uncharacterized protein</fullName>
    </submittedName>
</protein>
<accession>A0A2P8CX47</accession>
<dbReference type="RefSeq" id="WP_146146831.1">
    <property type="nucleotide sequence ID" value="NZ_PYGD01000011.1"/>
</dbReference>
<sequence length="410" mass="47602">MNKEIAYLSLSKTIFTRIIFVILALMATRAFSQDEVGLSVSELKRRVDNSFLYQAADVFIRDEAVYYKDKPNPNALSLSAKQKEWLKQITQKMLDKIQKHYRSRKSEFTKYFKVDMPRVPDILLNMTNGTGGAYTEFLNDNSVQMNIDYALLEGNFHASLGYGLKEMLKDSTGRSVIDTLTERDILGILKSKRDELSQFVQPTFFDMLTSWEDFLGFSTGYFQFADLASLIKTIEDQYWGSLLFVLAHELGHTVFKTVKPAEHFDTTLFKQNELDADRFATFLLSEPYMALAVTRIKFSPYSYDPLAVPFGYTQPRYVYMYNLRKDDAETYLGYLIFFNKGYELTFSRYGSEGENNYPGNAERVAAAKEVFSYCYKEYKYKVKKKVMRKKFLEDIGRNFSDRLSNSFSLL</sequence>
<evidence type="ECO:0000313" key="2">
    <source>
        <dbReference type="Proteomes" id="UP000240572"/>
    </source>
</evidence>